<feature type="signal peptide" evidence="1">
    <location>
        <begin position="1"/>
        <end position="24"/>
    </location>
</feature>
<keyword evidence="1" id="KW-0732">Signal</keyword>
<evidence type="ECO:0000259" key="2">
    <source>
        <dbReference type="PROSITE" id="PS51723"/>
    </source>
</evidence>
<sequence length="657" mass="72337">MKRDKMHQAALGLAVMLSAGAALAASNHPTPSVLPAPTAADSDSSSAGRLFLMDTWWANQQSSEGFKEAVAQFGLTIEQMNENYEVMEARAKNPNDPLFWLKRTLETYPAQQDQYAIPVTEENGVMRDRTTQWNRNPYFLTREYGKAGERITIKTAKIPAGIACYAAMQGNMGGFDGPDGVKALASDSINTYVLPHDGILMLGCPDYNKDMSTIDTSVPMQILSGGSQRHPLFLFGINSQREWADFTQQVTPTGYGVFFDGRTRYAASQKKLRASATTNIMQTMRENLLRSISYDKLNGLDGSSALHQPVRSLFMASYDACCYASSGSGKLAIGFEGTVPTTHGWGAWHEYGHQYQMGWSWGGQSEVTVNLYSLAACYTQLGHVETRQCHPNLELQGFTWDQQAVGSFLKSGQRWHFDTEPNVFRRLTMFGQLMTTWPDLYPALGKAYREAYNRGGNKAALDTTQEKIDWFVTNASRQSGRDLREFFTRWGLGYSAAAGEQIAAMKLPAPTQPTTTYEKPLVHSGNSPTTVSLQIDNDNQAHGIGLLTNSAKTGPQKLVWVANGETTLHTQVVDTQNRPFTIALRGKKLTGGCAYHTINSAVTCGLGSDIHLSVIYRPEDNPDLPAGDYHGTLPLIAAGWHDPSWTANVNFPLTITK</sequence>
<dbReference type="Pfam" id="PF13402">
    <property type="entry name" value="Peptidase_M60"/>
    <property type="match status" value="1"/>
</dbReference>
<accession>A0A2N5ES98</accession>
<dbReference type="PROSITE" id="PS51723">
    <property type="entry name" value="PEPTIDASE_M60"/>
    <property type="match status" value="1"/>
</dbReference>
<dbReference type="InterPro" id="IPR042279">
    <property type="entry name" value="Pep_M60_3"/>
</dbReference>
<keyword evidence="4" id="KW-1185">Reference proteome</keyword>
<name>A0A2N5ES98_9GAMM</name>
<evidence type="ECO:0000313" key="4">
    <source>
        <dbReference type="Proteomes" id="UP000234626"/>
    </source>
</evidence>
<dbReference type="Gene3D" id="1.10.390.30">
    <property type="entry name" value="Peptidase M60, enhancin-like domain 3"/>
    <property type="match status" value="1"/>
</dbReference>
<feature type="chain" id="PRO_5014685118" description="Peptidase M60 domain-containing protein" evidence="1">
    <location>
        <begin position="25"/>
        <end position="657"/>
    </location>
</feature>
<proteinExistence type="predicted"/>
<gene>
    <name evidence="3" type="ORF">CYR34_04290</name>
</gene>
<dbReference type="AlphaFoldDB" id="A0A2N5ES98"/>
<dbReference type="EMBL" id="PJZK01000002">
    <property type="protein sequence ID" value="PLR52725.1"/>
    <property type="molecule type" value="Genomic_DNA"/>
</dbReference>
<feature type="domain" description="Peptidase M60" evidence="2">
    <location>
        <begin position="136"/>
        <end position="438"/>
    </location>
</feature>
<dbReference type="InterPro" id="IPR031161">
    <property type="entry name" value="Peptidase_M60_dom"/>
</dbReference>
<comment type="caution">
    <text evidence="3">The sequence shown here is derived from an EMBL/GenBank/DDBJ whole genome shotgun (WGS) entry which is preliminary data.</text>
</comment>
<dbReference type="SMART" id="SM01276">
    <property type="entry name" value="M60-like"/>
    <property type="match status" value="1"/>
</dbReference>
<evidence type="ECO:0000313" key="3">
    <source>
        <dbReference type="EMBL" id="PLR52725.1"/>
    </source>
</evidence>
<dbReference type="OrthoDB" id="3177623at2"/>
<dbReference type="Proteomes" id="UP000234626">
    <property type="component" value="Unassembled WGS sequence"/>
</dbReference>
<protein>
    <recommendedName>
        <fullName evidence="2">Peptidase M60 domain-containing protein</fullName>
    </recommendedName>
</protein>
<organism evidence="3 4">
    <name type="scientific">Chimaeribacter arupi</name>
    <dbReference type="NCBI Taxonomy" id="2060066"/>
    <lineage>
        <taxon>Bacteria</taxon>
        <taxon>Pseudomonadati</taxon>
        <taxon>Pseudomonadota</taxon>
        <taxon>Gammaproteobacteria</taxon>
        <taxon>Enterobacterales</taxon>
        <taxon>Yersiniaceae</taxon>
        <taxon>Chimaeribacter</taxon>
    </lineage>
</organism>
<dbReference type="RefSeq" id="WP_101834020.1">
    <property type="nucleotide sequence ID" value="NZ_PJZK01000002.1"/>
</dbReference>
<evidence type="ECO:0000256" key="1">
    <source>
        <dbReference type="SAM" id="SignalP"/>
    </source>
</evidence>
<reference evidence="3 4" key="1">
    <citation type="submission" date="2017-12" db="EMBL/GenBank/DDBJ databases">
        <title>Characterization of six clinical isolates of Enterochimera gen. nov., a novel genus of the Yersiniaciae family and the three species Enterochimera arupensis sp. nov., Enterochimera coloradensis sp. nov, and Enterochimera californica sp. nov.</title>
        <authorList>
            <person name="Rossi A."/>
            <person name="Fisher M."/>
        </authorList>
    </citation>
    <scope>NUCLEOTIDE SEQUENCE [LARGE SCALE GENOMIC DNA]</scope>
    <source>
        <strain evidence="3 4">2016Iso1</strain>
    </source>
</reference>